<name>A0A0P8W4R0_9CLOT</name>
<keyword evidence="3 6" id="KW-0812">Transmembrane</keyword>
<keyword evidence="2" id="KW-1003">Cell membrane</keyword>
<evidence type="ECO:0000256" key="6">
    <source>
        <dbReference type="SAM" id="Phobius"/>
    </source>
</evidence>
<evidence type="ECO:0000256" key="4">
    <source>
        <dbReference type="ARBA" id="ARBA00022989"/>
    </source>
</evidence>
<feature type="transmembrane region" description="Helical" evidence="6">
    <location>
        <begin position="182"/>
        <end position="207"/>
    </location>
</feature>
<dbReference type="CDD" id="cd13124">
    <property type="entry name" value="MATE_SpoVB_like"/>
    <property type="match status" value="1"/>
</dbReference>
<comment type="subcellular location">
    <subcellularLocation>
        <location evidence="1">Cell membrane</location>
        <topology evidence="1">Multi-pass membrane protein</topology>
    </subcellularLocation>
</comment>
<feature type="transmembrane region" description="Helical" evidence="6">
    <location>
        <begin position="480"/>
        <end position="509"/>
    </location>
</feature>
<feature type="transmembrane region" description="Helical" evidence="6">
    <location>
        <begin position="7"/>
        <end position="28"/>
    </location>
</feature>
<feature type="transmembrane region" description="Helical" evidence="6">
    <location>
        <begin position="120"/>
        <end position="140"/>
    </location>
</feature>
<dbReference type="InterPro" id="IPR024923">
    <property type="entry name" value="PG_synth_SpoVB"/>
</dbReference>
<dbReference type="RefSeq" id="WP_054876527.1">
    <property type="nucleotide sequence ID" value="NZ_LKET01000051.1"/>
</dbReference>
<evidence type="ECO:0000256" key="3">
    <source>
        <dbReference type="ARBA" id="ARBA00022692"/>
    </source>
</evidence>
<comment type="caution">
    <text evidence="7">The sequence shown here is derived from an EMBL/GenBank/DDBJ whole genome shotgun (WGS) entry which is preliminary data.</text>
</comment>
<dbReference type="InterPro" id="IPR002797">
    <property type="entry name" value="Polysacc_synth"/>
</dbReference>
<feature type="transmembrane region" description="Helical" evidence="6">
    <location>
        <begin position="418"/>
        <end position="437"/>
    </location>
</feature>
<dbReference type="PANTHER" id="PTHR30250:SF21">
    <property type="entry name" value="LIPID II FLIPPASE MURJ"/>
    <property type="match status" value="1"/>
</dbReference>
<feature type="transmembrane region" description="Helical" evidence="6">
    <location>
        <begin position="283"/>
        <end position="304"/>
    </location>
</feature>
<keyword evidence="5 6" id="KW-0472">Membrane</keyword>
<gene>
    <name evidence="7" type="primary">spoVB_2</name>
    <name evidence="7" type="ORF">OXPF_35450</name>
</gene>
<dbReference type="PANTHER" id="PTHR30250">
    <property type="entry name" value="PST FAMILY PREDICTED COLANIC ACID TRANSPORTER"/>
    <property type="match status" value="1"/>
</dbReference>
<feature type="transmembrane region" description="Helical" evidence="6">
    <location>
        <begin position="89"/>
        <end position="108"/>
    </location>
</feature>
<organism evidence="7 8">
    <name type="scientific">Oxobacter pfennigii</name>
    <dbReference type="NCBI Taxonomy" id="36849"/>
    <lineage>
        <taxon>Bacteria</taxon>
        <taxon>Bacillati</taxon>
        <taxon>Bacillota</taxon>
        <taxon>Clostridia</taxon>
        <taxon>Eubacteriales</taxon>
        <taxon>Clostridiaceae</taxon>
        <taxon>Oxobacter</taxon>
    </lineage>
</organism>
<dbReference type="Proteomes" id="UP000050326">
    <property type="component" value="Unassembled WGS sequence"/>
</dbReference>
<proteinExistence type="predicted"/>
<evidence type="ECO:0000313" key="8">
    <source>
        <dbReference type="Proteomes" id="UP000050326"/>
    </source>
</evidence>
<keyword evidence="8" id="KW-1185">Reference proteome</keyword>
<dbReference type="GO" id="GO:0005886">
    <property type="term" value="C:plasma membrane"/>
    <property type="evidence" value="ECO:0007669"/>
    <property type="project" value="UniProtKB-SubCell"/>
</dbReference>
<feature type="transmembrane region" description="Helical" evidence="6">
    <location>
        <begin position="325"/>
        <end position="345"/>
    </location>
</feature>
<dbReference type="EMBL" id="LKET01000051">
    <property type="protein sequence ID" value="KPU42782.1"/>
    <property type="molecule type" value="Genomic_DNA"/>
</dbReference>
<feature type="transmembrane region" description="Helical" evidence="6">
    <location>
        <begin position="227"/>
        <end position="251"/>
    </location>
</feature>
<feature type="transmembrane region" description="Helical" evidence="6">
    <location>
        <begin position="357"/>
        <end position="379"/>
    </location>
</feature>
<sequence length="519" mass="55729">MSKKQSFITGALVLGVSGVAAKALGIFFRWPVTMLIGDEGIGIYQLSYPIYMFIIGIMSGFPVAISSMVSQRVAVGNRFGAYRVFRISLYILALLGFFSSLILYFGAPHIIRALRWGKEAYYSLAAVAFAPAFVAIMNCYRGYFQGLQMMTLPAISQIVEQLGRVVIGVSLTYYFLPLGVGFGAAGASLGAGAGAILGCSILIFGFLRDKNDLIPSEKNSKESVVKVIKIILFTAFPISLGMTVNSVMSLIDSIVVPGQLLSAGFSSKIATELYGQLAGKAHVLINVPLTLSTALSISLVPAISEVRALKSFERVKKRSESAFKAAVILGLPSTVGLFLLSDPVLHLVFPGKSEGALILQILSASIIFIIIAQTMVSILQGCGKVFTPVKNIALGSLIKFIVCYILTGMPAINIKGAAISSVIGHMVAALLSYRDAAKCAYFSFDIDKMLLRPMLSAIVMGIGVYFTYHKFIAYTGSNGLSTITSVIIGIIVYIIMIVLTGCVSLKDIVNYIKERKQRK</sequence>
<protein>
    <submittedName>
        <fullName evidence="7">Stage V sporulation protein B</fullName>
    </submittedName>
</protein>
<evidence type="ECO:0000313" key="7">
    <source>
        <dbReference type="EMBL" id="KPU42782.1"/>
    </source>
</evidence>
<dbReference type="STRING" id="36849.OXPF_35450"/>
<reference evidence="7 8" key="1">
    <citation type="submission" date="2015-09" db="EMBL/GenBank/DDBJ databases">
        <title>Genome sequence of Oxobacter pfennigii DSM 3222.</title>
        <authorList>
            <person name="Poehlein A."/>
            <person name="Bengelsdorf F.R."/>
            <person name="Schiel-Bengelsdorf B."/>
            <person name="Duerre P."/>
            <person name="Daniel R."/>
        </authorList>
    </citation>
    <scope>NUCLEOTIDE SEQUENCE [LARGE SCALE GENOMIC DNA]</scope>
    <source>
        <strain evidence="7 8">DSM 3222</strain>
    </source>
</reference>
<evidence type="ECO:0000256" key="2">
    <source>
        <dbReference type="ARBA" id="ARBA00022475"/>
    </source>
</evidence>
<evidence type="ECO:0000256" key="1">
    <source>
        <dbReference type="ARBA" id="ARBA00004651"/>
    </source>
</evidence>
<accession>A0A0P8W4R0</accession>
<feature type="transmembrane region" description="Helical" evidence="6">
    <location>
        <begin position="391"/>
        <end position="412"/>
    </location>
</feature>
<evidence type="ECO:0000256" key="5">
    <source>
        <dbReference type="ARBA" id="ARBA00023136"/>
    </source>
</evidence>
<feature type="transmembrane region" description="Helical" evidence="6">
    <location>
        <begin position="152"/>
        <end position="176"/>
    </location>
</feature>
<dbReference type="Pfam" id="PF01943">
    <property type="entry name" value="Polysacc_synt"/>
    <property type="match status" value="1"/>
</dbReference>
<feature type="transmembrane region" description="Helical" evidence="6">
    <location>
        <begin position="449"/>
        <end position="468"/>
    </location>
</feature>
<dbReference type="OrthoDB" id="9775950at2"/>
<dbReference type="PIRSF" id="PIRSF038958">
    <property type="entry name" value="PG_synth_SpoVB"/>
    <property type="match status" value="1"/>
</dbReference>
<dbReference type="PATRIC" id="fig|36849.3.peg.3752"/>
<dbReference type="AlphaFoldDB" id="A0A0P8W4R0"/>
<dbReference type="InterPro" id="IPR050833">
    <property type="entry name" value="Poly_Biosynth_Transport"/>
</dbReference>
<feature type="transmembrane region" description="Helical" evidence="6">
    <location>
        <begin position="48"/>
        <end position="69"/>
    </location>
</feature>
<keyword evidence="4 6" id="KW-1133">Transmembrane helix</keyword>